<dbReference type="Pfam" id="PF08266">
    <property type="entry name" value="Cadherin_2"/>
    <property type="match status" value="1"/>
</dbReference>
<dbReference type="PANTHER" id="PTHR24028">
    <property type="entry name" value="CADHERIN-87A"/>
    <property type="match status" value="1"/>
</dbReference>
<keyword evidence="17" id="KW-1185">Reference proteome</keyword>
<dbReference type="InterPro" id="IPR013164">
    <property type="entry name" value="Cadherin_N"/>
</dbReference>
<evidence type="ECO:0000256" key="14">
    <source>
        <dbReference type="SAM" id="Phobius"/>
    </source>
</evidence>
<keyword evidence="2" id="KW-1003">Cell membrane</keyword>
<evidence type="ECO:0000256" key="10">
    <source>
        <dbReference type="ARBA" id="ARBA00023180"/>
    </source>
</evidence>
<comment type="subcellular location">
    <subcellularLocation>
        <location evidence="1">Cell membrane</location>
        <topology evidence="1">Single-pass type I membrane protein</topology>
    </subcellularLocation>
</comment>
<sequence length="1218" mass="136047">MEKKIYFPKMGKNNIYVIFIFIFECLCQEIEYSILEGKEAGTFIGNIRTDANLRSYVDQQNFEQLRYNFLNQDDPQVKYFNISEQNGDIFTASVLDREEMCKFSSTCIFLFTVAAQSSIGPFFKKISFTVIVEDVNDNTPTFTSSSVFVSFSESVVVGTFVTVAGAVDEDSANFSVVRYEILPLSSPFSAEFSKILDGSSVVRIIVKSMLDRETKDNYQLQLVAIDGGDPPKSGILLVNVTVSDVNDNPPIFSSSVYNVTVKEDIAINSTILRVTATDLDAGYNGKIVYRLSPNQAEEIKRLFSVDTTNGDIRILQNLFFSAAGMYKIIIEASDLGVQPYTTQTLMQVYIEDVKNHSPRISVNLLSSGFYAKISEYANNGAVVALIDVSDDDKDRNGIVNCSIASELFQLQRLEVNEYKVIVSRSLDREKQDSHQVTVHCQDMGTPPLNSTENFTVKVLDENDNSPVFSKYVYEASITENNKVNAVVTQVHAEDQDIGLNGQISYVLYPDASKTFRVDSNGLISAKVSLDRETKDYYRVEVFAFDGGSPSLTSSATIIVTINDTNDNVPEFIQSYYEFEIEENQPVDIFVGEVSAVDRDLSLNGVVSYYLNSDTQGDLPFVLLPDGKLKTKGRLDREVQSFYYFLVTAIDQGTPKRLYSSVNVTVKIKDINDNVPLITSPPNNSDFILHVICFTPVHTMIYQIIAHDVDEGENARLIFQVVGRNDSSIFDVDNSGQIFVSRKMTELDANLYCLNISVSDYGLPPQQVVLQLHLDVTARNENQSSVAQVGDDLNNQNLLIVLSVVLITAVFAATILVTICVIRYLDRRKPRFMDSDTSSNQSGDIAVVTGLAIDAKKILNISLSRDSSIITSAFPNNQFLPRCNSNDQEKYDDQSSRNLSNLADGDNIGSLQLRAVTSEDPDASQLHRLASLRIQQALLKSHENPWKNKNPNSPETTLEKKHGDNHSEMSADTGGTYDSGRGGSVSDLQSNMGMSHDSDDSRILQLQNTVCQSGRRGLPPHRNQSKSSNKMLPRKPVCTSPRCKNGLGIQMGLSSISLNNYRSQSQYNSSPVKEDSMDFREQITSVIDRSELRGHCVSPSSINEIEDQSEIVPTYSLMHSNELPQECLNKFKYIVTNTRDPSYKSDSLRKNRGDIPTNNRERNYYPCNYHVDMNDTMDSMATTFDDDDNTTTSGSYTIDNTYDDFLEELNVTKFRDVLV</sequence>
<keyword evidence="7" id="KW-0130">Cell adhesion</keyword>
<keyword evidence="5" id="KW-0677">Repeat</keyword>
<keyword evidence="8 14" id="KW-1133">Transmembrane helix</keyword>
<reference evidence="16" key="3">
    <citation type="submission" date="2023-05" db="EMBL/GenBank/DDBJ databases">
        <authorList>
            <person name="Smith C.H."/>
        </authorList>
    </citation>
    <scope>NUCLEOTIDE SEQUENCE</scope>
    <source>
        <strain evidence="16">CHS0354</strain>
        <tissue evidence="16">Mantle</tissue>
    </source>
</reference>
<evidence type="ECO:0000256" key="2">
    <source>
        <dbReference type="ARBA" id="ARBA00022475"/>
    </source>
</evidence>
<reference evidence="16" key="2">
    <citation type="journal article" date="2021" name="Genome Biol. Evol.">
        <title>Developing a high-quality reference genome for a parasitic bivalve with doubly uniparental inheritance (Bivalvia: Unionida).</title>
        <authorList>
            <person name="Smith C.H."/>
        </authorList>
    </citation>
    <scope>NUCLEOTIDE SEQUENCE</scope>
    <source>
        <strain evidence="16">CHS0354</strain>
        <tissue evidence="16">Mantle</tissue>
    </source>
</reference>
<evidence type="ECO:0000256" key="3">
    <source>
        <dbReference type="ARBA" id="ARBA00022692"/>
    </source>
</evidence>
<evidence type="ECO:0000256" key="6">
    <source>
        <dbReference type="ARBA" id="ARBA00022837"/>
    </source>
</evidence>
<feature type="transmembrane region" description="Helical" evidence="14">
    <location>
        <begin position="797"/>
        <end position="824"/>
    </location>
</feature>
<dbReference type="SUPFAM" id="SSF49313">
    <property type="entry name" value="Cadherin-like"/>
    <property type="match status" value="7"/>
</dbReference>
<evidence type="ECO:0000256" key="9">
    <source>
        <dbReference type="ARBA" id="ARBA00023136"/>
    </source>
</evidence>
<feature type="domain" description="Cadherin" evidence="15">
    <location>
        <begin position="572"/>
        <end position="677"/>
    </location>
</feature>
<dbReference type="Proteomes" id="UP001195483">
    <property type="component" value="Unassembled WGS sequence"/>
</dbReference>
<evidence type="ECO:0000256" key="13">
    <source>
        <dbReference type="SAM" id="MobiDB-lite"/>
    </source>
</evidence>
<feature type="region of interest" description="Disordered" evidence="13">
    <location>
        <begin position="939"/>
        <end position="1042"/>
    </location>
</feature>
<dbReference type="FunFam" id="2.60.40.60:FF:000020">
    <property type="entry name" value="Dachsous cadherin-related 1b"/>
    <property type="match status" value="1"/>
</dbReference>
<feature type="domain" description="Cadherin" evidence="15">
    <location>
        <begin position="698"/>
        <end position="785"/>
    </location>
</feature>
<feature type="domain" description="Cadherin" evidence="15">
    <location>
        <begin position="26"/>
        <end position="142"/>
    </location>
</feature>
<dbReference type="EMBL" id="JAEAOA010001394">
    <property type="protein sequence ID" value="KAK3598460.1"/>
    <property type="molecule type" value="Genomic_DNA"/>
</dbReference>
<dbReference type="PROSITE" id="PS50268">
    <property type="entry name" value="CADHERIN_2"/>
    <property type="match status" value="7"/>
</dbReference>
<evidence type="ECO:0000259" key="15">
    <source>
        <dbReference type="PROSITE" id="PS50268"/>
    </source>
</evidence>
<dbReference type="SMART" id="SM00112">
    <property type="entry name" value="CA"/>
    <property type="match status" value="7"/>
</dbReference>
<evidence type="ECO:0000256" key="12">
    <source>
        <dbReference type="PROSITE-ProRule" id="PRU00043"/>
    </source>
</evidence>
<dbReference type="Gene3D" id="2.60.40.60">
    <property type="entry name" value="Cadherins"/>
    <property type="match status" value="7"/>
</dbReference>
<feature type="compositionally biased region" description="Polar residues" evidence="13">
    <location>
        <begin position="946"/>
        <end position="955"/>
    </location>
</feature>
<dbReference type="InterPro" id="IPR015919">
    <property type="entry name" value="Cadherin-like_sf"/>
</dbReference>
<feature type="compositionally biased region" description="Basic and acidic residues" evidence="13">
    <location>
        <begin position="956"/>
        <end position="968"/>
    </location>
</feature>
<dbReference type="Pfam" id="PF00028">
    <property type="entry name" value="Cadherin"/>
    <property type="match status" value="6"/>
</dbReference>
<reference evidence="16" key="1">
    <citation type="journal article" date="2021" name="Genome Biol. Evol.">
        <title>A High-Quality Reference Genome for a Parasitic Bivalve with Doubly Uniparental Inheritance (Bivalvia: Unionida).</title>
        <authorList>
            <person name="Smith C.H."/>
        </authorList>
    </citation>
    <scope>NUCLEOTIDE SEQUENCE</scope>
    <source>
        <strain evidence="16">CHS0354</strain>
    </source>
</reference>
<feature type="domain" description="Cadherin" evidence="15">
    <location>
        <begin position="365"/>
        <end position="468"/>
    </location>
</feature>
<feature type="region of interest" description="Disordered" evidence="13">
    <location>
        <begin position="880"/>
        <end position="902"/>
    </location>
</feature>
<evidence type="ECO:0000313" key="16">
    <source>
        <dbReference type="EMBL" id="KAK3598460.1"/>
    </source>
</evidence>
<dbReference type="AlphaFoldDB" id="A0AAE0SUK6"/>
<dbReference type="GO" id="GO:0005886">
    <property type="term" value="C:plasma membrane"/>
    <property type="evidence" value="ECO:0007669"/>
    <property type="project" value="UniProtKB-SubCell"/>
</dbReference>
<dbReference type="FunFam" id="2.60.40.60:FF:000007">
    <property type="entry name" value="Protocadherin alpha 2"/>
    <property type="match status" value="1"/>
</dbReference>
<keyword evidence="4" id="KW-0732">Signal</keyword>
<organism evidence="16 17">
    <name type="scientific">Potamilus streckersoni</name>
    <dbReference type="NCBI Taxonomy" id="2493646"/>
    <lineage>
        <taxon>Eukaryota</taxon>
        <taxon>Metazoa</taxon>
        <taxon>Spiralia</taxon>
        <taxon>Lophotrochozoa</taxon>
        <taxon>Mollusca</taxon>
        <taxon>Bivalvia</taxon>
        <taxon>Autobranchia</taxon>
        <taxon>Heteroconchia</taxon>
        <taxon>Palaeoheterodonta</taxon>
        <taxon>Unionida</taxon>
        <taxon>Unionoidea</taxon>
        <taxon>Unionidae</taxon>
        <taxon>Ambleminae</taxon>
        <taxon>Lampsilini</taxon>
        <taxon>Potamilus</taxon>
    </lineage>
</organism>
<dbReference type="FunFam" id="2.60.40.60:FF:000092">
    <property type="entry name" value="Protocadherin 8"/>
    <property type="match status" value="1"/>
</dbReference>
<dbReference type="PANTHER" id="PTHR24028:SF146">
    <property type="entry name" value="CADHERIN 96CB, ISOFORM D-RELATED"/>
    <property type="match status" value="1"/>
</dbReference>
<dbReference type="FunFam" id="2.60.40.60:FF:000002">
    <property type="entry name" value="Protocadherin alpha 2"/>
    <property type="match status" value="1"/>
</dbReference>
<comment type="caution">
    <text evidence="16">The sequence shown here is derived from an EMBL/GenBank/DDBJ whole genome shotgun (WGS) entry which is preliminary data.</text>
</comment>
<evidence type="ECO:0000256" key="5">
    <source>
        <dbReference type="ARBA" id="ARBA00022737"/>
    </source>
</evidence>
<keyword evidence="3 14" id="KW-0812">Transmembrane</keyword>
<protein>
    <recommendedName>
        <fullName evidence="11">Protocadherin-20</fullName>
    </recommendedName>
</protein>
<accession>A0AAE0SUK6</accession>
<dbReference type="PROSITE" id="PS00232">
    <property type="entry name" value="CADHERIN_1"/>
    <property type="match status" value="4"/>
</dbReference>
<dbReference type="InterPro" id="IPR050174">
    <property type="entry name" value="Protocadherin/Cadherin-CA"/>
</dbReference>
<dbReference type="InterPro" id="IPR002126">
    <property type="entry name" value="Cadherin-like_dom"/>
</dbReference>
<dbReference type="FunFam" id="2.60.40.60:FF:000005">
    <property type="entry name" value="Protocadherin 9"/>
    <property type="match status" value="1"/>
</dbReference>
<dbReference type="PRINTS" id="PR00205">
    <property type="entry name" value="CADHERIN"/>
</dbReference>
<feature type="domain" description="Cadherin" evidence="15">
    <location>
        <begin position="143"/>
        <end position="252"/>
    </location>
</feature>
<dbReference type="GO" id="GO:0007156">
    <property type="term" value="P:homophilic cell adhesion via plasma membrane adhesion molecules"/>
    <property type="evidence" value="ECO:0007669"/>
    <property type="project" value="InterPro"/>
</dbReference>
<evidence type="ECO:0000256" key="8">
    <source>
        <dbReference type="ARBA" id="ARBA00022989"/>
    </source>
</evidence>
<dbReference type="InterPro" id="IPR020894">
    <property type="entry name" value="Cadherin_CS"/>
</dbReference>
<evidence type="ECO:0000256" key="1">
    <source>
        <dbReference type="ARBA" id="ARBA00004251"/>
    </source>
</evidence>
<keyword evidence="6 12" id="KW-0106">Calcium</keyword>
<gene>
    <name evidence="16" type="ORF">CHS0354_023013</name>
</gene>
<proteinExistence type="predicted"/>
<keyword evidence="9 14" id="KW-0472">Membrane</keyword>
<keyword evidence="10" id="KW-0325">Glycoprotein</keyword>
<evidence type="ECO:0000256" key="11">
    <source>
        <dbReference type="ARBA" id="ARBA00072296"/>
    </source>
</evidence>
<feature type="domain" description="Cadherin" evidence="15">
    <location>
        <begin position="253"/>
        <end position="360"/>
    </location>
</feature>
<evidence type="ECO:0000313" key="17">
    <source>
        <dbReference type="Proteomes" id="UP001195483"/>
    </source>
</evidence>
<evidence type="ECO:0000256" key="4">
    <source>
        <dbReference type="ARBA" id="ARBA00022729"/>
    </source>
</evidence>
<dbReference type="GO" id="GO:0005509">
    <property type="term" value="F:calcium ion binding"/>
    <property type="evidence" value="ECO:0007669"/>
    <property type="project" value="UniProtKB-UniRule"/>
</dbReference>
<feature type="region of interest" description="Disordered" evidence="13">
    <location>
        <begin position="1141"/>
        <end position="1160"/>
    </location>
</feature>
<name>A0AAE0SUK6_9BIVA</name>
<feature type="domain" description="Cadherin" evidence="15">
    <location>
        <begin position="469"/>
        <end position="571"/>
    </location>
</feature>
<evidence type="ECO:0000256" key="7">
    <source>
        <dbReference type="ARBA" id="ARBA00022889"/>
    </source>
</evidence>
<dbReference type="CDD" id="cd11304">
    <property type="entry name" value="Cadherin_repeat"/>
    <property type="match status" value="7"/>
</dbReference>